<dbReference type="InterPro" id="IPR032705">
    <property type="entry name" value="ORC4_C"/>
</dbReference>
<dbReference type="GO" id="GO:0006270">
    <property type="term" value="P:DNA replication initiation"/>
    <property type="evidence" value="ECO:0007669"/>
    <property type="project" value="TreeGrafter"/>
</dbReference>
<evidence type="ECO:0000256" key="4">
    <source>
        <dbReference type="ARBA" id="ARBA00023125"/>
    </source>
</evidence>
<dbReference type="PANTHER" id="PTHR12087:SF0">
    <property type="entry name" value="ORIGIN RECOGNITION COMPLEX SUBUNIT 4"/>
    <property type="match status" value="1"/>
</dbReference>
<dbReference type="Pfam" id="PF14629">
    <property type="entry name" value="ORC4_C"/>
    <property type="match status" value="1"/>
</dbReference>
<comment type="subcellular location">
    <subcellularLocation>
        <location evidence="1">Nucleus</location>
    </subcellularLocation>
</comment>
<evidence type="ECO:0000256" key="1">
    <source>
        <dbReference type="ARBA" id="ARBA00004123"/>
    </source>
</evidence>
<evidence type="ECO:0000256" key="2">
    <source>
        <dbReference type="ARBA" id="ARBA00005334"/>
    </source>
</evidence>
<evidence type="ECO:0000256" key="3">
    <source>
        <dbReference type="ARBA" id="ARBA00022705"/>
    </source>
</evidence>
<name>A0A367IL86_RHIST</name>
<protein>
    <submittedName>
        <fullName evidence="7">Origin recognition complex subunit 4</fullName>
    </submittedName>
</protein>
<comment type="caution">
    <text evidence="7">The sequence shown here is derived from an EMBL/GenBank/DDBJ whole genome shotgun (WGS) entry which is preliminary data.</text>
</comment>
<dbReference type="Proteomes" id="UP000253551">
    <property type="component" value="Unassembled WGS sequence"/>
</dbReference>
<keyword evidence="8" id="KW-1185">Reference proteome</keyword>
<dbReference type="AlphaFoldDB" id="A0A367IL86"/>
<keyword evidence="5" id="KW-0539">Nucleus</keyword>
<organism evidence="7 8">
    <name type="scientific">Rhizopus stolonifer</name>
    <name type="common">Rhizopus nigricans</name>
    <dbReference type="NCBI Taxonomy" id="4846"/>
    <lineage>
        <taxon>Eukaryota</taxon>
        <taxon>Fungi</taxon>
        <taxon>Fungi incertae sedis</taxon>
        <taxon>Mucoromycota</taxon>
        <taxon>Mucoromycotina</taxon>
        <taxon>Mucoromycetes</taxon>
        <taxon>Mucorales</taxon>
        <taxon>Mucorineae</taxon>
        <taxon>Rhizopodaceae</taxon>
        <taxon>Rhizopus</taxon>
    </lineage>
</organism>
<accession>A0A367IL86</accession>
<evidence type="ECO:0000313" key="7">
    <source>
        <dbReference type="EMBL" id="RCH78396.1"/>
    </source>
</evidence>
<feature type="domain" description="Origin recognition complex subunit 4 C-terminal" evidence="6">
    <location>
        <begin position="54"/>
        <end position="224"/>
    </location>
</feature>
<dbReference type="InterPro" id="IPR027417">
    <property type="entry name" value="P-loop_NTPase"/>
</dbReference>
<dbReference type="STRING" id="4846.A0A367IL86"/>
<evidence type="ECO:0000256" key="5">
    <source>
        <dbReference type="ARBA" id="ARBA00023242"/>
    </source>
</evidence>
<reference evidence="7 8" key="1">
    <citation type="journal article" date="2018" name="G3 (Bethesda)">
        <title>Phylogenetic and Phylogenomic Definition of Rhizopus Species.</title>
        <authorList>
            <person name="Gryganskyi A.P."/>
            <person name="Golan J."/>
            <person name="Dolatabadi S."/>
            <person name="Mondo S."/>
            <person name="Robb S."/>
            <person name="Idnurm A."/>
            <person name="Muszewska A."/>
            <person name="Steczkiewicz K."/>
            <person name="Masonjones S."/>
            <person name="Liao H.L."/>
            <person name="Gajdeczka M.T."/>
            <person name="Anike F."/>
            <person name="Vuek A."/>
            <person name="Anishchenko I.M."/>
            <person name="Voigt K."/>
            <person name="de Hoog G.S."/>
            <person name="Smith M.E."/>
            <person name="Heitman J."/>
            <person name="Vilgalys R."/>
            <person name="Stajich J.E."/>
        </authorList>
    </citation>
    <scope>NUCLEOTIDE SEQUENCE [LARGE SCALE GENOMIC DNA]</scope>
    <source>
        <strain evidence="7 8">LSU 92-RS-03</strain>
    </source>
</reference>
<dbReference type="GO" id="GO:0005664">
    <property type="term" value="C:nuclear origin of replication recognition complex"/>
    <property type="evidence" value="ECO:0007669"/>
    <property type="project" value="TreeGrafter"/>
</dbReference>
<evidence type="ECO:0000259" key="6">
    <source>
        <dbReference type="Pfam" id="PF14629"/>
    </source>
</evidence>
<proteinExistence type="inferred from homology"/>
<dbReference type="GO" id="GO:0003688">
    <property type="term" value="F:DNA replication origin binding"/>
    <property type="evidence" value="ECO:0007669"/>
    <property type="project" value="TreeGrafter"/>
</dbReference>
<dbReference type="OrthoDB" id="343623at2759"/>
<sequence length="241" mass="27808">MAVIGLTCRLDALDLLEKRVKSRFSHRQIYLFSTATFDGFMEMAKDTFIVKGFRDFNTAVEELFNNPVMIGIVRKIYDVSKDIRLFHKIAFYPVTKLYTQLDLSVDDFVKSNGAQRTDAKTELLQGMPLLELIMIISMKKLLEKEITIFNFQMVYDEYKEFMTQTQVKGQGFGMKLYKRAVALKAFENLQLFELVTPIDSAGKCPKEYRMAKLMLERAQITDAVLKYDCPAIVKKWGSHSA</sequence>
<gene>
    <name evidence="7" type="primary">ORC4</name>
    <name evidence="7" type="ORF">CU098_005071</name>
</gene>
<dbReference type="PANTHER" id="PTHR12087">
    <property type="entry name" value="ORIGIN RECOGNITION COMPLEX SUBUNIT 4"/>
    <property type="match status" value="1"/>
</dbReference>
<keyword evidence="4" id="KW-0238">DNA-binding</keyword>
<dbReference type="EMBL" id="PJQM01007278">
    <property type="protein sequence ID" value="RCH78396.1"/>
    <property type="molecule type" value="Genomic_DNA"/>
</dbReference>
<keyword evidence="3" id="KW-0235">DNA replication</keyword>
<dbReference type="Gene3D" id="3.40.50.300">
    <property type="entry name" value="P-loop containing nucleotide triphosphate hydrolases"/>
    <property type="match status" value="1"/>
</dbReference>
<evidence type="ECO:0000313" key="8">
    <source>
        <dbReference type="Proteomes" id="UP000253551"/>
    </source>
</evidence>
<comment type="similarity">
    <text evidence="2">Belongs to the ORC4 family.</text>
</comment>
<dbReference type="InterPro" id="IPR016527">
    <property type="entry name" value="ORC4"/>
</dbReference>